<keyword evidence="11" id="KW-1133">Transmembrane helix</keyword>
<organism evidence="13 14">
    <name type="scientific">Fusarium oxysporum f. sp. raphani</name>
    <dbReference type="NCBI Taxonomy" id="96318"/>
    <lineage>
        <taxon>Eukaryota</taxon>
        <taxon>Fungi</taxon>
        <taxon>Dikarya</taxon>
        <taxon>Ascomycota</taxon>
        <taxon>Pezizomycotina</taxon>
        <taxon>Sordariomycetes</taxon>
        <taxon>Hypocreomycetidae</taxon>
        <taxon>Hypocreales</taxon>
        <taxon>Nectriaceae</taxon>
        <taxon>Fusarium</taxon>
        <taxon>Fusarium oxysporum species complex</taxon>
    </lineage>
</organism>
<reference evidence="13" key="1">
    <citation type="submission" date="2021-04" db="EMBL/GenBank/DDBJ databases">
        <title>First draft genome resource for Brassicaceae pathogens Fusarium oxysporum f. sp. raphani and Fusarium oxysporum f. sp. rapae.</title>
        <authorList>
            <person name="Asai S."/>
        </authorList>
    </citation>
    <scope>NUCLEOTIDE SEQUENCE</scope>
    <source>
        <strain evidence="13">Tf1262</strain>
    </source>
</reference>
<evidence type="ECO:0000313" key="13">
    <source>
        <dbReference type="EMBL" id="KAG7434585.1"/>
    </source>
</evidence>
<dbReference type="HAMAP" id="MF_00451">
    <property type="entry name" value="NDP_kinase"/>
    <property type="match status" value="1"/>
</dbReference>
<evidence type="ECO:0000256" key="8">
    <source>
        <dbReference type="ARBA" id="ARBA00022840"/>
    </source>
</evidence>
<proteinExistence type="inferred from homology"/>
<dbReference type="SMART" id="SM00562">
    <property type="entry name" value="NDK"/>
    <property type="match status" value="1"/>
</dbReference>
<comment type="catalytic activity">
    <reaction evidence="10">
        <text>a 2'-deoxyribonucleoside 5'-diphosphate + ATP = a 2'-deoxyribonucleoside 5'-triphosphate + ADP</text>
        <dbReference type="Rhea" id="RHEA:44640"/>
        <dbReference type="ChEBI" id="CHEBI:30616"/>
        <dbReference type="ChEBI" id="CHEBI:61560"/>
        <dbReference type="ChEBI" id="CHEBI:73316"/>
        <dbReference type="ChEBI" id="CHEBI:456216"/>
        <dbReference type="EC" id="2.7.4.6"/>
    </reaction>
</comment>
<evidence type="ECO:0000256" key="10">
    <source>
        <dbReference type="RuleBase" id="RU004013"/>
    </source>
</evidence>
<dbReference type="EC" id="2.7.4.6" evidence="3 10"/>
<evidence type="ECO:0000256" key="2">
    <source>
        <dbReference type="ARBA" id="ARBA00008142"/>
    </source>
</evidence>
<dbReference type="FunFam" id="3.30.70.141:FF:000002">
    <property type="entry name" value="Nucleoside diphosphate kinase"/>
    <property type="match status" value="1"/>
</dbReference>
<keyword evidence="11" id="KW-0472">Membrane</keyword>
<evidence type="ECO:0000256" key="5">
    <source>
        <dbReference type="ARBA" id="ARBA00022679"/>
    </source>
</evidence>
<evidence type="ECO:0000256" key="11">
    <source>
        <dbReference type="SAM" id="Phobius"/>
    </source>
</evidence>
<keyword evidence="7 10" id="KW-0418">Kinase</keyword>
<dbReference type="AlphaFoldDB" id="A0A8J5U9C6"/>
<dbReference type="GO" id="GO:0006183">
    <property type="term" value="P:GTP biosynthetic process"/>
    <property type="evidence" value="ECO:0007669"/>
    <property type="project" value="InterPro"/>
</dbReference>
<feature type="binding site" evidence="9">
    <location>
        <position position="149"/>
    </location>
    <ligand>
        <name>ATP</name>
        <dbReference type="ChEBI" id="CHEBI:30616"/>
    </ligand>
</feature>
<keyword evidence="5 10" id="KW-0808">Transferase</keyword>
<evidence type="ECO:0000256" key="9">
    <source>
        <dbReference type="PROSITE-ProRule" id="PRU00706"/>
    </source>
</evidence>
<comment type="similarity">
    <text evidence="2 9">Belongs to the NDK family.</text>
</comment>
<evidence type="ECO:0000256" key="3">
    <source>
        <dbReference type="ARBA" id="ARBA00012966"/>
    </source>
</evidence>
<evidence type="ECO:0000259" key="12">
    <source>
        <dbReference type="SMART" id="SM00562"/>
    </source>
</evidence>
<sequence>MHFFIVHLSFSLVLSLLLFSYSVTSICPRQLITSRVRVNSPDLAPKTPQRQLIMAAEEPRQREDPAASGKNWKQQQVRRSAENLAPRFFALLFALLALYILFSPPSSSLSPPVDLSSTSTSYSVPTSQVIPDKNIAKMSSSEQTFIAIKPDGVQRGLVGPIISRFENRGFKLAAIKLVSPGKEHLEKHYADLAGKPFFPGLIEYMSSGPICAMVWEGRDAVKTGRAILGATNPLASSPGTIRGDYAIDVGRNVCHGSDSVENAQKEIALWFKEGEVLSWKSAQFNWVYEKA</sequence>
<evidence type="ECO:0000256" key="6">
    <source>
        <dbReference type="ARBA" id="ARBA00022741"/>
    </source>
</evidence>
<feature type="active site" description="Pros-phosphohistidine intermediate" evidence="9">
    <location>
        <position position="255"/>
    </location>
</feature>
<dbReference type="PANTHER" id="PTHR11349">
    <property type="entry name" value="NUCLEOSIDE DIPHOSPHATE KINASE"/>
    <property type="match status" value="1"/>
</dbReference>
<gene>
    <name evidence="13" type="primary">ndk1</name>
    <name evidence="13" type="ORF">Forpi1262_v004019</name>
</gene>
<dbReference type="Proteomes" id="UP000693942">
    <property type="component" value="Unassembled WGS sequence"/>
</dbReference>
<dbReference type="NCBIfam" id="NF001908">
    <property type="entry name" value="PRK00668.1"/>
    <property type="match status" value="1"/>
</dbReference>
<evidence type="ECO:0000256" key="1">
    <source>
        <dbReference type="ARBA" id="ARBA00001946"/>
    </source>
</evidence>
<protein>
    <recommendedName>
        <fullName evidence="4 10">Nucleoside diphosphate kinase</fullName>
        <ecNumber evidence="3 10">2.7.4.6</ecNumber>
    </recommendedName>
</protein>
<dbReference type="GO" id="GO:0004550">
    <property type="term" value="F:nucleoside diphosphate kinase activity"/>
    <property type="evidence" value="ECO:0007669"/>
    <property type="project" value="UniProtKB-EC"/>
</dbReference>
<feature type="binding site" evidence="9">
    <location>
        <position position="252"/>
    </location>
    <ligand>
        <name>ATP</name>
        <dbReference type="ChEBI" id="CHEBI:30616"/>
    </ligand>
</feature>
<dbReference type="CDD" id="cd04413">
    <property type="entry name" value="NDPk_I"/>
    <property type="match status" value="1"/>
</dbReference>
<dbReference type="PROSITE" id="PS51374">
    <property type="entry name" value="NDPK_LIKE"/>
    <property type="match status" value="1"/>
</dbReference>
<keyword evidence="8 10" id="KW-0067">ATP-binding</keyword>
<dbReference type="Pfam" id="PF00334">
    <property type="entry name" value="NDK"/>
    <property type="match status" value="1"/>
</dbReference>
<evidence type="ECO:0000313" key="14">
    <source>
        <dbReference type="Proteomes" id="UP000693942"/>
    </source>
</evidence>
<feature type="binding site" evidence="9">
    <location>
        <position position="225"/>
    </location>
    <ligand>
        <name>ATP</name>
        <dbReference type="ChEBI" id="CHEBI:30616"/>
    </ligand>
</feature>
<keyword evidence="11" id="KW-0812">Transmembrane</keyword>
<dbReference type="GO" id="GO:0006241">
    <property type="term" value="P:CTP biosynthetic process"/>
    <property type="evidence" value="ECO:0007669"/>
    <property type="project" value="InterPro"/>
</dbReference>
<name>A0A8J5U9C6_FUSOX</name>
<feature type="domain" description="Nucleoside diphosphate kinase-like" evidence="12">
    <location>
        <begin position="141"/>
        <end position="278"/>
    </location>
</feature>
<feature type="transmembrane region" description="Helical" evidence="11">
    <location>
        <begin position="6"/>
        <end position="27"/>
    </location>
</feature>
<dbReference type="PROSITE" id="PS00469">
    <property type="entry name" value="NDPK"/>
    <property type="match status" value="1"/>
</dbReference>
<dbReference type="InterPro" id="IPR001564">
    <property type="entry name" value="Nucleoside_diP_kinase"/>
</dbReference>
<comment type="caution">
    <text evidence="13">The sequence shown here is derived from an EMBL/GenBank/DDBJ whole genome shotgun (WGS) entry which is preliminary data.</text>
</comment>
<dbReference type="EMBL" id="JAELUR010000003">
    <property type="protein sequence ID" value="KAG7434585.1"/>
    <property type="molecule type" value="Genomic_DNA"/>
</dbReference>
<accession>A0A8J5U9C6</accession>
<evidence type="ECO:0000256" key="4">
    <source>
        <dbReference type="ARBA" id="ARBA00017632"/>
    </source>
</evidence>
<feature type="binding site" evidence="9">
    <location>
        <position position="242"/>
    </location>
    <ligand>
        <name>ATP</name>
        <dbReference type="ChEBI" id="CHEBI:30616"/>
    </ligand>
</feature>
<dbReference type="GO" id="GO:0005524">
    <property type="term" value="F:ATP binding"/>
    <property type="evidence" value="ECO:0007669"/>
    <property type="project" value="UniProtKB-KW"/>
</dbReference>
<keyword evidence="6 10" id="KW-0547">Nucleotide-binding</keyword>
<feature type="transmembrane region" description="Helical" evidence="11">
    <location>
        <begin position="84"/>
        <end position="102"/>
    </location>
</feature>
<dbReference type="GO" id="GO:0006228">
    <property type="term" value="P:UTP biosynthetic process"/>
    <property type="evidence" value="ECO:0007669"/>
    <property type="project" value="InterPro"/>
</dbReference>
<evidence type="ECO:0000256" key="7">
    <source>
        <dbReference type="ARBA" id="ARBA00022777"/>
    </source>
</evidence>
<feature type="binding site" evidence="9">
    <location>
        <position position="231"/>
    </location>
    <ligand>
        <name>ATP</name>
        <dbReference type="ChEBI" id="CHEBI:30616"/>
    </ligand>
</feature>
<comment type="cofactor">
    <cofactor evidence="1">
        <name>Mg(2+)</name>
        <dbReference type="ChEBI" id="CHEBI:18420"/>
    </cofactor>
</comment>
<feature type="binding site" evidence="9">
    <location>
        <position position="197"/>
    </location>
    <ligand>
        <name>ATP</name>
        <dbReference type="ChEBI" id="CHEBI:30616"/>
    </ligand>
</feature>
<dbReference type="InterPro" id="IPR023005">
    <property type="entry name" value="Nucleoside_diP_kinase_AS"/>
</dbReference>
<dbReference type="InterPro" id="IPR034907">
    <property type="entry name" value="NDK-like_dom"/>
</dbReference>